<dbReference type="InterPro" id="IPR050177">
    <property type="entry name" value="Lipid_A_modif_metabolic_enz"/>
</dbReference>
<dbReference type="Proteomes" id="UP000199120">
    <property type="component" value="Unassembled WGS sequence"/>
</dbReference>
<feature type="domain" description="Ketoreductase" evidence="1">
    <location>
        <begin position="2"/>
        <end position="175"/>
    </location>
</feature>
<dbReference type="STRING" id="416943.SAMN05445871_2932"/>
<dbReference type="RefSeq" id="WP_090545951.1">
    <property type="nucleotide sequence ID" value="NZ_FNSR01000001.1"/>
</dbReference>
<gene>
    <name evidence="2" type="ORF">SAMN05192542_109112</name>
</gene>
<protein>
    <submittedName>
        <fullName evidence="2">UDP-glucose 4-epimerase</fullName>
    </submittedName>
</protein>
<dbReference type="Gene3D" id="3.40.50.720">
    <property type="entry name" value="NAD(P)-binding Rossmann-like Domain"/>
    <property type="match status" value="1"/>
</dbReference>
<dbReference type="CDD" id="cd05232">
    <property type="entry name" value="UDP_G4E_4_SDR_e"/>
    <property type="match status" value="1"/>
</dbReference>
<dbReference type="OrthoDB" id="9801056at2"/>
<dbReference type="PANTHER" id="PTHR43245">
    <property type="entry name" value="BIFUNCTIONAL POLYMYXIN RESISTANCE PROTEIN ARNA"/>
    <property type="match status" value="1"/>
</dbReference>
<dbReference type="PANTHER" id="PTHR43245:SF58">
    <property type="entry name" value="BLL5923 PROTEIN"/>
    <property type="match status" value="1"/>
</dbReference>
<dbReference type="EMBL" id="FOAJ01000009">
    <property type="protein sequence ID" value="SEL55125.1"/>
    <property type="molecule type" value="Genomic_DNA"/>
</dbReference>
<dbReference type="SUPFAM" id="SSF51735">
    <property type="entry name" value="NAD(P)-binding Rossmann-fold domains"/>
    <property type="match status" value="1"/>
</dbReference>
<name>A0A1H7R5B5_9BURK</name>
<organism evidence="2 3">
    <name type="scientific">Paraburkholderia caballeronis</name>
    <dbReference type="NCBI Taxonomy" id="416943"/>
    <lineage>
        <taxon>Bacteria</taxon>
        <taxon>Pseudomonadati</taxon>
        <taxon>Pseudomonadota</taxon>
        <taxon>Betaproteobacteria</taxon>
        <taxon>Burkholderiales</taxon>
        <taxon>Burkholderiaceae</taxon>
        <taxon>Paraburkholderia</taxon>
    </lineage>
</organism>
<keyword evidence="3" id="KW-1185">Reference proteome</keyword>
<evidence type="ECO:0000313" key="3">
    <source>
        <dbReference type="Proteomes" id="UP000199120"/>
    </source>
</evidence>
<proteinExistence type="predicted"/>
<dbReference type="InterPro" id="IPR057326">
    <property type="entry name" value="KR_dom"/>
</dbReference>
<dbReference type="Pfam" id="PF01370">
    <property type="entry name" value="Epimerase"/>
    <property type="match status" value="1"/>
</dbReference>
<dbReference type="InterPro" id="IPR036291">
    <property type="entry name" value="NAD(P)-bd_dom_sf"/>
</dbReference>
<evidence type="ECO:0000259" key="1">
    <source>
        <dbReference type="SMART" id="SM00822"/>
    </source>
</evidence>
<reference evidence="3" key="1">
    <citation type="submission" date="2016-10" db="EMBL/GenBank/DDBJ databases">
        <authorList>
            <person name="Varghese N."/>
            <person name="Submissions S."/>
        </authorList>
    </citation>
    <scope>NUCLEOTIDE SEQUENCE [LARGE SCALE GENOMIC DNA]</scope>
    <source>
        <strain evidence="3">LMG 26416</strain>
    </source>
</reference>
<accession>A0A1H7R5B5</accession>
<sequence>MTHVVVTGANGFVGSALCRALMARGHTVTGLVRNVGSAPDGVMEWVHAPRDFAGVAQAWPRDLRPDCVIHLAARVHVTHDEAADPDAAFRTTNVDGTLAVADAASRNGVRRFVFLSSIKSVAEVDGGSPLVEDAPACPGDPYGRSKRDAERALAHVREQTGLDVVIVRPPLVYGPDVRANFLRLMDAVWRGAPLPLGSATGRRSLVYVGNLVDALIRCATDVRAANGCFHVCDGEDLAVAELIERIGLYLQRRARLVPVPAALLRMAGRLTGRQAQISRLTDDLRMDAAHIRACLDWRPPYSLDEGLAATAQWYRSIQGVPNRGGVVRAG</sequence>
<dbReference type="InterPro" id="IPR001509">
    <property type="entry name" value="Epimerase_deHydtase"/>
</dbReference>
<evidence type="ECO:0000313" key="2">
    <source>
        <dbReference type="EMBL" id="SEL55125.1"/>
    </source>
</evidence>
<dbReference type="SMART" id="SM00822">
    <property type="entry name" value="PKS_KR"/>
    <property type="match status" value="1"/>
</dbReference>
<dbReference type="AlphaFoldDB" id="A0A1H7R5B5"/>